<dbReference type="InterPro" id="IPR050888">
    <property type="entry name" value="ZnF_C2H2-type_TF"/>
</dbReference>
<evidence type="ECO:0000256" key="2">
    <source>
        <dbReference type="ARBA" id="ARBA00022723"/>
    </source>
</evidence>
<dbReference type="PROSITE" id="PS51029">
    <property type="entry name" value="MADF"/>
    <property type="match status" value="2"/>
</dbReference>
<dbReference type="SMART" id="SM00355">
    <property type="entry name" value="ZnF_C2H2"/>
    <property type="match status" value="7"/>
</dbReference>
<dbReference type="SUPFAM" id="SSF57667">
    <property type="entry name" value="beta-beta-alpha zinc fingers"/>
    <property type="match status" value="3"/>
</dbReference>
<feature type="region of interest" description="Disordered" evidence="8">
    <location>
        <begin position="155"/>
        <end position="192"/>
    </location>
</feature>
<evidence type="ECO:0000313" key="12">
    <source>
        <dbReference type="RefSeq" id="XP_034108755.1"/>
    </source>
</evidence>
<dbReference type="PROSITE" id="PS50157">
    <property type="entry name" value="ZINC_FINGER_C2H2_2"/>
    <property type="match status" value="6"/>
</dbReference>
<dbReference type="FunFam" id="3.30.160.60:FF:000145">
    <property type="entry name" value="Zinc finger protein 574"/>
    <property type="match status" value="1"/>
</dbReference>
<dbReference type="Proteomes" id="UP000515160">
    <property type="component" value="Chromosome 3"/>
</dbReference>
<evidence type="ECO:0000256" key="1">
    <source>
        <dbReference type="ARBA" id="ARBA00004123"/>
    </source>
</evidence>
<name>A0A6P8XBK1_DROAB</name>
<feature type="domain" description="C2H2-type" evidence="9">
    <location>
        <begin position="428"/>
        <end position="457"/>
    </location>
</feature>
<keyword evidence="3" id="KW-0677">Repeat</keyword>
<feature type="domain" description="C2H2-type" evidence="9">
    <location>
        <begin position="514"/>
        <end position="542"/>
    </location>
</feature>
<protein>
    <submittedName>
        <fullName evidence="12">Zinc finger protein 486</fullName>
    </submittedName>
</protein>
<evidence type="ECO:0000256" key="5">
    <source>
        <dbReference type="ARBA" id="ARBA00022833"/>
    </source>
</evidence>
<feature type="domain" description="C2H2-type" evidence="9">
    <location>
        <begin position="486"/>
        <end position="513"/>
    </location>
</feature>
<evidence type="ECO:0000256" key="4">
    <source>
        <dbReference type="ARBA" id="ARBA00022771"/>
    </source>
</evidence>
<dbReference type="OrthoDB" id="8117402at2759"/>
<comment type="subcellular location">
    <subcellularLocation>
        <location evidence="1">Nucleus</location>
    </subcellularLocation>
</comment>
<organism evidence="11 12">
    <name type="scientific">Drosophila albomicans</name>
    <name type="common">Fruit fly</name>
    <dbReference type="NCBI Taxonomy" id="7291"/>
    <lineage>
        <taxon>Eukaryota</taxon>
        <taxon>Metazoa</taxon>
        <taxon>Ecdysozoa</taxon>
        <taxon>Arthropoda</taxon>
        <taxon>Hexapoda</taxon>
        <taxon>Insecta</taxon>
        <taxon>Pterygota</taxon>
        <taxon>Neoptera</taxon>
        <taxon>Endopterygota</taxon>
        <taxon>Diptera</taxon>
        <taxon>Brachycera</taxon>
        <taxon>Muscomorpha</taxon>
        <taxon>Ephydroidea</taxon>
        <taxon>Drosophilidae</taxon>
        <taxon>Drosophila</taxon>
    </lineage>
</organism>
<dbReference type="GO" id="GO:0005634">
    <property type="term" value="C:nucleus"/>
    <property type="evidence" value="ECO:0007669"/>
    <property type="project" value="UniProtKB-SubCell"/>
</dbReference>
<dbReference type="Pfam" id="PF00096">
    <property type="entry name" value="zf-C2H2"/>
    <property type="match status" value="1"/>
</dbReference>
<keyword evidence="5" id="KW-0862">Zinc</keyword>
<dbReference type="FunFam" id="3.30.160.60:FF:000100">
    <property type="entry name" value="Zinc finger 45-like"/>
    <property type="match status" value="1"/>
</dbReference>
<evidence type="ECO:0000259" key="10">
    <source>
        <dbReference type="PROSITE" id="PS51029"/>
    </source>
</evidence>
<accession>A0A6P8XBK1</accession>
<dbReference type="InterPro" id="IPR006578">
    <property type="entry name" value="MADF-dom"/>
</dbReference>
<feature type="domain" description="MADF" evidence="10">
    <location>
        <begin position="213"/>
        <end position="304"/>
    </location>
</feature>
<dbReference type="GO" id="GO:0008270">
    <property type="term" value="F:zinc ion binding"/>
    <property type="evidence" value="ECO:0007669"/>
    <property type="project" value="UniProtKB-KW"/>
</dbReference>
<evidence type="ECO:0000256" key="3">
    <source>
        <dbReference type="ARBA" id="ARBA00022737"/>
    </source>
</evidence>
<feature type="domain" description="C2H2-type" evidence="9">
    <location>
        <begin position="458"/>
        <end position="486"/>
    </location>
</feature>
<evidence type="ECO:0000259" key="9">
    <source>
        <dbReference type="PROSITE" id="PS50157"/>
    </source>
</evidence>
<dbReference type="AlphaFoldDB" id="A0A6P8XBK1"/>
<dbReference type="PANTHER" id="PTHR24406">
    <property type="entry name" value="TRANSCRIPTIONAL REPRESSOR CTCFL-RELATED"/>
    <property type="match status" value="1"/>
</dbReference>
<gene>
    <name evidence="12" type="primary">LOC117570936</name>
</gene>
<keyword evidence="11" id="KW-1185">Reference proteome</keyword>
<proteinExistence type="predicted"/>
<dbReference type="GeneID" id="117570936"/>
<dbReference type="InterPro" id="IPR036236">
    <property type="entry name" value="Znf_C2H2_sf"/>
</dbReference>
<feature type="domain" description="C2H2-type" evidence="9">
    <location>
        <begin position="571"/>
        <end position="597"/>
    </location>
</feature>
<dbReference type="Pfam" id="PF10545">
    <property type="entry name" value="MADF_DNA_bdg"/>
    <property type="match status" value="2"/>
</dbReference>
<reference evidence="12" key="1">
    <citation type="submission" date="2025-08" db="UniProtKB">
        <authorList>
            <consortium name="RefSeq"/>
        </authorList>
    </citation>
    <scope>IDENTIFICATION</scope>
    <source>
        <strain evidence="12">15112-1751.03</strain>
        <tissue evidence="12">Whole Adult</tissue>
    </source>
</reference>
<dbReference type="Gene3D" id="3.30.160.60">
    <property type="entry name" value="Classic Zinc Finger"/>
    <property type="match status" value="4"/>
</dbReference>
<dbReference type="RefSeq" id="XP_034108755.1">
    <property type="nucleotide sequence ID" value="XM_034252864.2"/>
</dbReference>
<evidence type="ECO:0000313" key="11">
    <source>
        <dbReference type="Proteomes" id="UP000515160"/>
    </source>
</evidence>
<keyword evidence="2" id="KW-0479">Metal-binding</keyword>
<dbReference type="PROSITE" id="PS00028">
    <property type="entry name" value="ZINC_FINGER_C2H2_1"/>
    <property type="match status" value="5"/>
</dbReference>
<dbReference type="SMART" id="SM00595">
    <property type="entry name" value="MADF"/>
    <property type="match status" value="2"/>
</dbReference>
<sequence>MEICGSIITNTDYKQFYLTCLYCSTQTDLKDWAQFASHIKNDHSLNDETDKENVKLEKVLKQNDEYYSDTESIHEEHIAWVHDDVEFDENYEYLEEAEYDAHSENAIAASDYCTSTDQNELLDNAAQFTTLDDDVQFDIQQEPDLRDQAEVITEHLTDSSSDYDDDFRRELECSSSDSDDSDDPTEKRSRNKPLTLKRKLKVSFLRHNPRVLHFIEAFKDHPYLWNRDHPLFQDETAKSEAYNTISKVMDKKANVLFTKGELRKSIDQLLNQYAIAAQNAEEKKLSGIAARYFRRCQFLSTSNCSAELDDEEGKTDVIQLDFKSINDMTTSFIEAYGNFPVLYDSSLPEFKCVTTRSEAYIKISEQLAPSMRVNETEVHMGIVRLRKWAYMCLRRVKSKVLQRPCNKAELHYLQLCSFLPPKAESFVVSCEYCDKRFFIDYSLRAHMVKAHNIGELPYLCSQCPRRFMNATDMERHKLRQHCEKMLKCDYCDSTFSLQADLKVHIRCHTGEKPYICELCGKGFRLKLLLDYHINGTHLDLRPYACDLCPKKFRKRILLKTHMKSHLNIRDKKCDDCGATFTCPAGFSRHRKTHQNPS</sequence>
<evidence type="ECO:0000256" key="7">
    <source>
        <dbReference type="PROSITE-ProRule" id="PRU00042"/>
    </source>
</evidence>
<evidence type="ECO:0000256" key="8">
    <source>
        <dbReference type="SAM" id="MobiDB-lite"/>
    </source>
</evidence>
<keyword evidence="6" id="KW-0539">Nucleus</keyword>
<evidence type="ECO:0000256" key="6">
    <source>
        <dbReference type="ARBA" id="ARBA00023242"/>
    </source>
</evidence>
<dbReference type="InterPro" id="IPR013087">
    <property type="entry name" value="Znf_C2H2_type"/>
</dbReference>
<feature type="domain" description="MADF" evidence="10">
    <location>
        <begin position="331"/>
        <end position="424"/>
    </location>
</feature>
<feature type="domain" description="C2H2-type" evidence="9">
    <location>
        <begin position="543"/>
        <end position="570"/>
    </location>
</feature>
<keyword evidence="4 7" id="KW-0863">Zinc-finger</keyword>